<evidence type="ECO:0000313" key="3">
    <source>
        <dbReference type="Proteomes" id="UP000016587"/>
    </source>
</evidence>
<dbReference type="Proteomes" id="UP000016587">
    <property type="component" value="Chromosome"/>
</dbReference>
<evidence type="ECO:0000256" key="1">
    <source>
        <dbReference type="SAM" id="Phobius"/>
    </source>
</evidence>
<dbReference type="HOGENOM" id="CLU_119384_2_0_7"/>
<feature type="transmembrane region" description="Helical" evidence="1">
    <location>
        <begin position="16"/>
        <end position="38"/>
    </location>
</feature>
<keyword evidence="1" id="KW-1133">Transmembrane helix</keyword>
<dbReference type="InterPro" id="IPR021354">
    <property type="entry name" value="DUF2975"/>
</dbReference>
<feature type="transmembrane region" description="Helical" evidence="1">
    <location>
        <begin position="148"/>
        <end position="164"/>
    </location>
</feature>
<reference evidence="2 3" key="1">
    <citation type="journal article" date="2013" name="J. Bacteriol.">
        <title>Roles of HynAB and Ech, the only two hydrogenases found in the model sulfate reducer Desulfovibrio gigas.</title>
        <authorList>
            <person name="Morais-Silva F.O."/>
            <person name="Santos C.I."/>
            <person name="Rodrigues R."/>
            <person name="Pereira I.A."/>
            <person name="Rodrigues-Pousada C."/>
        </authorList>
    </citation>
    <scope>NUCLEOTIDE SEQUENCE [LARGE SCALE GENOMIC DNA]</scope>
    <source>
        <strain evidence="3">ATCC 19364 / DSM 1382 / NCIMB 9332 / VKM B-1759</strain>
    </source>
</reference>
<accession>T2GB69</accession>
<dbReference type="Pfam" id="PF11188">
    <property type="entry name" value="DUF2975"/>
    <property type="match status" value="1"/>
</dbReference>
<keyword evidence="1" id="KW-0472">Membrane</keyword>
<dbReference type="AlphaFoldDB" id="T2GB69"/>
<dbReference type="OrthoDB" id="9153951at2"/>
<reference evidence="3" key="2">
    <citation type="submission" date="2013-07" db="EMBL/GenBank/DDBJ databases">
        <authorList>
            <person name="Morais-Silva F.O."/>
            <person name="Rezende A.M."/>
            <person name="Pimentel C."/>
            <person name="Resende D.M."/>
            <person name="Santos C.I."/>
            <person name="Clemente C."/>
            <person name="de Oliveira L.M."/>
            <person name="da Silva S.M."/>
            <person name="Costa D.A."/>
            <person name="Varela-Raposo A."/>
            <person name="Horacio E.C.A."/>
            <person name="Matos M."/>
            <person name="Flores O."/>
            <person name="Ruiz J.C."/>
            <person name="Rodrigues-Pousada C."/>
        </authorList>
    </citation>
    <scope>NUCLEOTIDE SEQUENCE [LARGE SCALE GENOMIC DNA]</scope>
    <source>
        <strain evidence="3">ATCC 19364 / DSM 1382 / NCIMB 9332 / VKM B-1759</strain>
    </source>
</reference>
<evidence type="ECO:0008006" key="4">
    <source>
        <dbReference type="Google" id="ProtNLM"/>
    </source>
</evidence>
<keyword evidence="1" id="KW-0812">Transmembrane</keyword>
<gene>
    <name evidence="2" type="ORF">DGI_1284</name>
</gene>
<sequence>MDRIERIARWSRRLRGVLFVVALVLPLAHVAFWVWMGALPQSLVARALPGSVVLPLPVGARALGGMVALLPVAAAVYGLLVLQRLFGLYAQGMIFTPQNVACFRQLATALLWWAGLGFLQTPLLSMALSLHLPAGHRVIELALTTPDVTALLLGLVLRVAVWVMEEGCELHTDHSLTI</sequence>
<dbReference type="eggNOG" id="ENOG5032S7Z">
    <property type="taxonomic scope" value="Bacteria"/>
</dbReference>
<dbReference type="KEGG" id="dgg:DGI_1284"/>
<dbReference type="PATRIC" id="fig|1121448.10.peg.1278"/>
<feature type="transmembrane region" description="Helical" evidence="1">
    <location>
        <begin position="58"/>
        <end position="82"/>
    </location>
</feature>
<proteinExistence type="predicted"/>
<name>T2GB69_MEGG1</name>
<protein>
    <recommendedName>
        <fullName evidence="4">DUF2975 domain-containing protein</fullName>
    </recommendedName>
</protein>
<feature type="transmembrane region" description="Helical" evidence="1">
    <location>
        <begin position="103"/>
        <end position="128"/>
    </location>
</feature>
<keyword evidence="3" id="KW-1185">Reference proteome</keyword>
<dbReference type="EMBL" id="CP006585">
    <property type="protein sequence ID" value="AGW13137.1"/>
    <property type="molecule type" value="Genomic_DNA"/>
</dbReference>
<evidence type="ECO:0000313" key="2">
    <source>
        <dbReference type="EMBL" id="AGW13137.1"/>
    </source>
</evidence>
<dbReference type="RefSeq" id="WP_021759927.1">
    <property type="nucleotide sequence ID" value="NC_022444.1"/>
</dbReference>
<dbReference type="STRING" id="1121448.DGI_1284"/>
<organism evidence="2 3">
    <name type="scientific">Megalodesulfovibrio gigas (strain ATCC 19364 / DSM 1382 / NCIMB 9332 / VKM B-1759)</name>
    <name type="common">Desulfovibrio gigas</name>
    <dbReference type="NCBI Taxonomy" id="1121448"/>
    <lineage>
        <taxon>Bacteria</taxon>
        <taxon>Pseudomonadati</taxon>
        <taxon>Thermodesulfobacteriota</taxon>
        <taxon>Desulfovibrionia</taxon>
        <taxon>Desulfovibrionales</taxon>
        <taxon>Desulfovibrionaceae</taxon>
        <taxon>Megalodesulfovibrio</taxon>
    </lineage>
</organism>